<evidence type="ECO:0000256" key="5">
    <source>
        <dbReference type="SAM" id="Phobius"/>
    </source>
</evidence>
<comment type="subcellular location">
    <subcellularLocation>
        <location evidence="1">Membrane</location>
        <topology evidence="1">Multi-pass membrane protein</topology>
    </subcellularLocation>
</comment>
<name>A0A3N0DR76_SINP1</name>
<dbReference type="GO" id="GO:0016020">
    <property type="term" value="C:membrane"/>
    <property type="evidence" value="ECO:0007669"/>
    <property type="project" value="UniProtKB-SubCell"/>
</dbReference>
<keyword evidence="4 5" id="KW-0472">Membrane</keyword>
<sequence>MAQKKSSLKLLNVLLWVAQLLLAVSLIWAAAMKLFQPAGTLARMWPWTADYPFLVMLTGIVDLTGGIGLVLPAWRRISPKLTVFAAIGTLTLMITAIVFHISRNEASQTGINIFFAALAIFIVWGRTVKVPVRNR</sequence>
<feature type="transmembrane region" description="Helical" evidence="5">
    <location>
        <begin position="107"/>
        <end position="125"/>
    </location>
</feature>
<keyword evidence="2 5" id="KW-0812">Transmembrane</keyword>
<keyword evidence="7" id="KW-1185">Reference proteome</keyword>
<accession>A0A3N0DR76</accession>
<evidence type="ECO:0000256" key="3">
    <source>
        <dbReference type="ARBA" id="ARBA00022989"/>
    </source>
</evidence>
<evidence type="ECO:0000256" key="2">
    <source>
        <dbReference type="ARBA" id="ARBA00022692"/>
    </source>
</evidence>
<reference evidence="6 7" key="1">
    <citation type="submission" date="2018-10" db="EMBL/GenBank/DDBJ databases">
        <title>Sinomicrobium pectinilyticum sp. nov., a pectinase-producing bacterium isolated from alkaline and saline soil, and emended description of the genus Sinomicrobium.</title>
        <authorList>
            <person name="Cheng B."/>
            <person name="Li C."/>
            <person name="Lai Q."/>
            <person name="Du M."/>
            <person name="Shao Z."/>
            <person name="Xu P."/>
            <person name="Yang C."/>
        </authorList>
    </citation>
    <scope>NUCLEOTIDE SEQUENCE [LARGE SCALE GENOMIC DNA]</scope>
    <source>
        <strain evidence="6 7">5DNS001</strain>
    </source>
</reference>
<protein>
    <submittedName>
        <fullName evidence="6">DoxX family protein</fullName>
    </submittedName>
</protein>
<comment type="caution">
    <text evidence="6">The sequence shown here is derived from an EMBL/GenBank/DDBJ whole genome shotgun (WGS) entry which is preliminary data.</text>
</comment>
<evidence type="ECO:0000256" key="4">
    <source>
        <dbReference type="ARBA" id="ARBA00023136"/>
    </source>
</evidence>
<proteinExistence type="predicted"/>
<dbReference type="EMBL" id="RJTM01000136">
    <property type="protein sequence ID" value="RNL78139.1"/>
    <property type="molecule type" value="Genomic_DNA"/>
</dbReference>
<gene>
    <name evidence="6" type="ORF">ED312_19580</name>
</gene>
<evidence type="ECO:0000256" key="1">
    <source>
        <dbReference type="ARBA" id="ARBA00004141"/>
    </source>
</evidence>
<dbReference type="OrthoDB" id="3385086at2"/>
<organism evidence="6 7">
    <name type="scientific">Sinomicrobium pectinilyticum</name>
    <dbReference type="NCBI Taxonomy" id="1084421"/>
    <lineage>
        <taxon>Bacteria</taxon>
        <taxon>Pseudomonadati</taxon>
        <taxon>Bacteroidota</taxon>
        <taxon>Flavobacteriia</taxon>
        <taxon>Flavobacteriales</taxon>
        <taxon>Flavobacteriaceae</taxon>
        <taxon>Sinomicrobium</taxon>
    </lineage>
</organism>
<dbReference type="Pfam" id="PF13564">
    <property type="entry name" value="DoxX_2"/>
    <property type="match status" value="1"/>
</dbReference>
<keyword evidence="3 5" id="KW-1133">Transmembrane helix</keyword>
<evidence type="ECO:0000313" key="7">
    <source>
        <dbReference type="Proteomes" id="UP000267469"/>
    </source>
</evidence>
<dbReference type="InterPro" id="IPR032808">
    <property type="entry name" value="DoxX"/>
</dbReference>
<dbReference type="RefSeq" id="WP_123217723.1">
    <property type="nucleotide sequence ID" value="NZ_RJTM01000136.1"/>
</dbReference>
<evidence type="ECO:0000313" key="6">
    <source>
        <dbReference type="EMBL" id="RNL78139.1"/>
    </source>
</evidence>
<dbReference type="AlphaFoldDB" id="A0A3N0DR76"/>
<feature type="transmembrane region" description="Helical" evidence="5">
    <location>
        <begin position="53"/>
        <end position="74"/>
    </location>
</feature>
<dbReference type="Proteomes" id="UP000267469">
    <property type="component" value="Unassembled WGS sequence"/>
</dbReference>
<feature type="transmembrane region" description="Helical" evidence="5">
    <location>
        <begin position="81"/>
        <end position="101"/>
    </location>
</feature>